<protein>
    <submittedName>
        <fullName evidence="2">Uncharacterized protein</fullName>
    </submittedName>
</protein>
<dbReference type="AlphaFoldDB" id="A0AA39XUM2"/>
<reference evidence="2" key="1">
    <citation type="submission" date="2023-06" db="EMBL/GenBank/DDBJ databases">
        <title>Genome-scale phylogeny and comparative genomics of the fungal order Sordariales.</title>
        <authorList>
            <consortium name="Lawrence Berkeley National Laboratory"/>
            <person name="Hensen N."/>
            <person name="Bonometti L."/>
            <person name="Westerberg I."/>
            <person name="Brannstrom I.O."/>
            <person name="Guillou S."/>
            <person name="Cros-Aarteil S."/>
            <person name="Calhoun S."/>
            <person name="Haridas S."/>
            <person name="Kuo A."/>
            <person name="Mondo S."/>
            <person name="Pangilinan J."/>
            <person name="Riley R."/>
            <person name="Labutti K."/>
            <person name="Andreopoulos B."/>
            <person name="Lipzen A."/>
            <person name="Chen C."/>
            <person name="Yanf M."/>
            <person name="Daum C."/>
            <person name="Ng V."/>
            <person name="Clum A."/>
            <person name="Steindorff A."/>
            <person name="Ohm R."/>
            <person name="Martin F."/>
            <person name="Silar P."/>
            <person name="Natvig D."/>
            <person name="Lalanne C."/>
            <person name="Gautier V."/>
            <person name="Ament-Velasquez S.L."/>
            <person name="Kruys A."/>
            <person name="Hutchinson M.I."/>
            <person name="Powell A.J."/>
            <person name="Barry K."/>
            <person name="Miller A.N."/>
            <person name="Grigoriev I.V."/>
            <person name="Debuchy R."/>
            <person name="Gladieux P."/>
            <person name="Thoren M.H."/>
            <person name="Johannesson H."/>
        </authorList>
    </citation>
    <scope>NUCLEOTIDE SEQUENCE</scope>
    <source>
        <strain evidence="2">SMH2532-1</strain>
    </source>
</reference>
<organism evidence="2 3">
    <name type="scientific">Cercophora newfieldiana</name>
    <dbReference type="NCBI Taxonomy" id="92897"/>
    <lineage>
        <taxon>Eukaryota</taxon>
        <taxon>Fungi</taxon>
        <taxon>Dikarya</taxon>
        <taxon>Ascomycota</taxon>
        <taxon>Pezizomycotina</taxon>
        <taxon>Sordariomycetes</taxon>
        <taxon>Sordariomycetidae</taxon>
        <taxon>Sordariales</taxon>
        <taxon>Lasiosphaeriaceae</taxon>
        <taxon>Cercophora</taxon>
    </lineage>
</organism>
<name>A0AA39XUM2_9PEZI</name>
<dbReference type="Proteomes" id="UP001174936">
    <property type="component" value="Unassembled WGS sequence"/>
</dbReference>
<keyword evidence="3" id="KW-1185">Reference proteome</keyword>
<sequence>MKHSNHDIGDKSRTPKALEGELPDPPMGNKPVNQNIWLEMREEFSPFVRQMVKESRASKAQAVRELEASRAVRAHIRRTLEEKQAQSLRTLHEAQIRQIRAVMEANDQEFENLDFGTNFSCEAHRKKLEWLVTTAHLFGRQIPALGARFKAAREALKADHEKELRAFERQSDMGMEAVVARHRSQAQALSARWTEEFRSVEALVRGMRKIRAGEARYKDELPVENGKPSHFDHHKCNRYLLASKYFGRQHKKKVNNIKR</sequence>
<gene>
    <name evidence="2" type="ORF">B0T16DRAFT_395143</name>
</gene>
<feature type="region of interest" description="Disordered" evidence="1">
    <location>
        <begin position="1"/>
        <end position="30"/>
    </location>
</feature>
<evidence type="ECO:0000313" key="3">
    <source>
        <dbReference type="Proteomes" id="UP001174936"/>
    </source>
</evidence>
<dbReference type="EMBL" id="JAULSV010000007">
    <property type="protein sequence ID" value="KAK0639405.1"/>
    <property type="molecule type" value="Genomic_DNA"/>
</dbReference>
<comment type="caution">
    <text evidence="2">The sequence shown here is derived from an EMBL/GenBank/DDBJ whole genome shotgun (WGS) entry which is preliminary data.</text>
</comment>
<proteinExistence type="predicted"/>
<feature type="compositionally biased region" description="Basic and acidic residues" evidence="1">
    <location>
        <begin position="1"/>
        <end position="19"/>
    </location>
</feature>
<evidence type="ECO:0000313" key="2">
    <source>
        <dbReference type="EMBL" id="KAK0639405.1"/>
    </source>
</evidence>
<evidence type="ECO:0000256" key="1">
    <source>
        <dbReference type="SAM" id="MobiDB-lite"/>
    </source>
</evidence>
<accession>A0AA39XUM2</accession>